<organism evidence="1 2">
    <name type="scientific">Methanolobus profundi</name>
    <dbReference type="NCBI Taxonomy" id="487685"/>
    <lineage>
        <taxon>Archaea</taxon>
        <taxon>Methanobacteriati</taxon>
        <taxon>Methanobacteriota</taxon>
        <taxon>Stenosarchaea group</taxon>
        <taxon>Methanomicrobia</taxon>
        <taxon>Methanosarcinales</taxon>
        <taxon>Methanosarcinaceae</taxon>
        <taxon>Methanolobus</taxon>
    </lineage>
</organism>
<evidence type="ECO:0008006" key="3">
    <source>
        <dbReference type="Google" id="ProtNLM"/>
    </source>
</evidence>
<accession>A0A1I4R4W7</accession>
<gene>
    <name evidence="1" type="ORF">SAMN04488696_1348</name>
</gene>
<dbReference type="AlphaFoldDB" id="A0A1I4R4W7"/>
<dbReference type="STRING" id="487685.SAMN04488696_1348"/>
<evidence type="ECO:0000313" key="1">
    <source>
        <dbReference type="EMBL" id="SFM46963.1"/>
    </source>
</evidence>
<proteinExistence type="predicted"/>
<name>A0A1I4R4W7_9EURY</name>
<evidence type="ECO:0000313" key="2">
    <source>
        <dbReference type="Proteomes" id="UP000198535"/>
    </source>
</evidence>
<dbReference type="Gene3D" id="3.40.50.150">
    <property type="entry name" value="Vaccinia Virus protein VP39"/>
    <property type="match status" value="1"/>
</dbReference>
<reference evidence="2" key="1">
    <citation type="submission" date="2016-10" db="EMBL/GenBank/DDBJ databases">
        <authorList>
            <person name="Varghese N."/>
            <person name="Submissions S."/>
        </authorList>
    </citation>
    <scope>NUCLEOTIDE SEQUENCE [LARGE SCALE GENOMIC DNA]</scope>
    <source>
        <strain evidence="2">Mob M</strain>
    </source>
</reference>
<dbReference type="RefSeq" id="WP_091935091.1">
    <property type="nucleotide sequence ID" value="NZ_FOUJ01000002.1"/>
</dbReference>
<keyword evidence="2" id="KW-1185">Reference proteome</keyword>
<dbReference type="Proteomes" id="UP000198535">
    <property type="component" value="Unassembled WGS sequence"/>
</dbReference>
<protein>
    <recommendedName>
        <fullName evidence="3">SAM-dependent methyltransferase</fullName>
    </recommendedName>
</protein>
<dbReference type="InterPro" id="IPR029063">
    <property type="entry name" value="SAM-dependent_MTases_sf"/>
</dbReference>
<dbReference type="SUPFAM" id="SSF53335">
    <property type="entry name" value="S-adenosyl-L-methionine-dependent methyltransferases"/>
    <property type="match status" value="1"/>
</dbReference>
<dbReference type="EMBL" id="FOUJ01000002">
    <property type="protein sequence ID" value="SFM46963.1"/>
    <property type="molecule type" value="Genomic_DNA"/>
</dbReference>
<sequence>MSIHYQNVVPWGRSLQEYVDMFSLTDEDLDKSILGCGDGPASFNCEMTRKGRSVVSVDPIYSLDRAVIEQRIDETYTEVLEQTQENQDKFVWESISSVEELGEIRMSSMKLFLGDFENGKEEGRYIAGGLPELPFDDNSFDLALVSHLLFLYSEQLSFEFHLQAIDELLRVANELRIFPLVDLNSRKSIHLDEVIDSLLSRGLLVSEKKVNYEFQKGGNTMLVIMNS</sequence>
<dbReference type="OrthoDB" id="175699at2157"/>